<keyword evidence="4" id="KW-1185">Reference proteome</keyword>
<name>Q6LY24_METMP</name>
<dbReference type="InterPro" id="IPR055346">
    <property type="entry name" value="Fe-S_cluster_assembly_SufBD"/>
</dbReference>
<dbReference type="PANTHER" id="PTHR30508:SF1">
    <property type="entry name" value="UPF0051 PROTEIN ABCI8, CHLOROPLASTIC-RELATED"/>
    <property type="match status" value="1"/>
</dbReference>
<dbReference type="Proteomes" id="UP000000590">
    <property type="component" value="Chromosome"/>
</dbReference>
<dbReference type="OrthoDB" id="372168at2157"/>
<dbReference type="EnsemblBacteria" id="CAF30725">
    <property type="protein sequence ID" value="CAF30725"/>
    <property type="gene ID" value="MMP1169"/>
</dbReference>
<protein>
    <recommendedName>
        <fullName evidence="2">SUF system FeS cluster assembly SufBD core domain-containing protein</fullName>
    </recommendedName>
</protein>
<reference evidence="3 4" key="1">
    <citation type="journal article" date="2004" name="J. Bacteriol.">
        <title>Complete genome sequence of the genetically tractable hydrogenotrophic methanogen Methanococcus maripaludis.</title>
        <authorList>
            <person name="Hendrickson E.L."/>
            <person name="Kaul R."/>
            <person name="Zhou Y."/>
            <person name="Bovee D."/>
            <person name="Chapman P."/>
            <person name="Chung J."/>
            <person name="Conway de Macario E."/>
            <person name="Dodsworth J.A."/>
            <person name="Gillett W."/>
            <person name="Graham D.E."/>
            <person name="Hackett M."/>
            <person name="Haydock A.K."/>
            <person name="Kang A."/>
            <person name="Land M.L."/>
            <person name="Levy R."/>
            <person name="Lie T.J."/>
            <person name="Major T.A."/>
            <person name="Moore B.C."/>
            <person name="Porat I."/>
            <person name="Palmeiri A."/>
            <person name="Rouse G."/>
            <person name="Saenphimmachak C."/>
            <person name="Soll D."/>
            <person name="Van Dien S."/>
            <person name="Wang T."/>
            <person name="Whitman W.B."/>
            <person name="Xia Q."/>
            <person name="Zhang Y."/>
            <person name="Larimer F.W."/>
            <person name="Olson M.V."/>
            <person name="Leigh J.A."/>
        </authorList>
    </citation>
    <scope>NUCLEOTIDE SEQUENCE [LARGE SCALE GENOMIC DNA]</scope>
    <source>
        <strain evidence="4">S2 / LL</strain>
    </source>
</reference>
<dbReference type="EMBL" id="BX950229">
    <property type="protein sequence ID" value="CAF30725.1"/>
    <property type="molecule type" value="Genomic_DNA"/>
</dbReference>
<dbReference type="eggNOG" id="arCOG01715">
    <property type="taxonomic scope" value="Archaea"/>
</dbReference>
<dbReference type="GO" id="GO:0016226">
    <property type="term" value="P:iron-sulfur cluster assembly"/>
    <property type="evidence" value="ECO:0007669"/>
    <property type="project" value="InterPro"/>
</dbReference>
<organism evidence="4">
    <name type="scientific">Methanococcus maripaludis (strain DSM 14266 / JCM 13030 / NBRC 101832 / S2 / LL)</name>
    <dbReference type="NCBI Taxonomy" id="267377"/>
    <lineage>
        <taxon>Archaea</taxon>
        <taxon>Methanobacteriati</taxon>
        <taxon>Methanobacteriota</taxon>
        <taxon>Methanomada group</taxon>
        <taxon>Methanococci</taxon>
        <taxon>Methanococcales</taxon>
        <taxon>Methanococcaceae</taxon>
        <taxon>Methanococcus</taxon>
    </lineage>
</organism>
<dbReference type="STRING" id="267377.MMP1169"/>
<dbReference type="SUPFAM" id="SSF101960">
    <property type="entry name" value="Stabilizer of iron transporter SufD"/>
    <property type="match status" value="1"/>
</dbReference>
<dbReference type="InterPro" id="IPR000825">
    <property type="entry name" value="SUF_FeS_clus_asmbl_SufBD_core"/>
</dbReference>
<evidence type="ECO:0000256" key="1">
    <source>
        <dbReference type="ARBA" id="ARBA00043967"/>
    </source>
</evidence>
<dbReference type="Pfam" id="PF01458">
    <property type="entry name" value="SUFBD_core"/>
    <property type="match status" value="1"/>
</dbReference>
<evidence type="ECO:0000313" key="3">
    <source>
        <dbReference type="EMBL" id="CAF30725.1"/>
    </source>
</evidence>
<evidence type="ECO:0000259" key="2">
    <source>
        <dbReference type="Pfam" id="PF01458"/>
    </source>
</evidence>
<proteinExistence type="inferred from homology"/>
<dbReference type="PATRIC" id="fig|267377.15.peg.1202"/>
<feature type="domain" description="SUF system FeS cluster assembly SufBD core" evidence="2">
    <location>
        <begin position="150"/>
        <end position="380"/>
    </location>
</feature>
<dbReference type="KEGG" id="mmp:MMP1169"/>
<comment type="similarity">
    <text evidence="1">Belongs to the iron-sulfur cluster assembly SufBD family.</text>
</comment>
<evidence type="ECO:0000313" key="4">
    <source>
        <dbReference type="Proteomes" id="UP000000590"/>
    </source>
</evidence>
<dbReference type="PANTHER" id="PTHR30508">
    <property type="entry name" value="FES CLUSTER ASSEMBLY PROTEIN SUF"/>
    <property type="match status" value="1"/>
</dbReference>
<sequence length="418" mass="46415">MLSEKKLQQVREMAEKYKDVPAKFGEDIDLSMYPTPKENLLKVESLKDLNEDHKQALANVGVDIEEKSTVGSYVQVNSDAIYSKMYSDIILMPITEALEKFELDDYYWNAVQMSDKYGARVAKELTEGYFIRAPKGVKKTIPLQTCLLIGSEEVSQNVHNIIIVEEGAELNVITGCTTSPHVKSGLHLGVSEIYLEKNAKLTFTMIHNWGENVHVRPRTAIKMDDDSIFINNYVTMMPVKSIQSYPTAYCEGKNAKATFQTIVYGKGSSNLDMGSRVILSGENSAADMISRVIVVDDAKVISRGHLIGAESNVKGHLECRGLILSNDGHILAVPELEAEKTDLELSHEAAVGKIAEDQIQYLMSRGLSEDEASSLIIKGFLSVDISGLPPELAKSVKEMMDDTRKCNVKSMFFTFLNI</sequence>
<dbReference type="AlphaFoldDB" id="Q6LY24"/>
<dbReference type="InterPro" id="IPR037284">
    <property type="entry name" value="SUF_FeS_clus_asmbl_SufBD_sf"/>
</dbReference>
<gene>
    <name evidence="3" type="ordered locus">MMP1169</name>
</gene>
<dbReference type="HOGENOM" id="CLU_026231_0_1_2"/>
<accession>Q6LY24</accession>